<gene>
    <name evidence="2" type="ORF">NM948_11975</name>
</gene>
<evidence type="ECO:0000313" key="3">
    <source>
        <dbReference type="Proteomes" id="UP001145481"/>
    </source>
</evidence>
<dbReference type="EMBL" id="JANJHC010000043">
    <property type="protein sequence ID" value="MDA5624242.1"/>
    <property type="molecule type" value="Genomic_DNA"/>
</dbReference>
<organism evidence="2 3">
    <name type="scientific">Pasteurella multocida</name>
    <dbReference type="NCBI Taxonomy" id="747"/>
    <lineage>
        <taxon>Bacteria</taxon>
        <taxon>Pseudomonadati</taxon>
        <taxon>Pseudomonadota</taxon>
        <taxon>Gammaproteobacteria</taxon>
        <taxon>Pasteurellales</taxon>
        <taxon>Pasteurellaceae</taxon>
        <taxon>Pasteurella</taxon>
    </lineage>
</organism>
<reference evidence="2" key="1">
    <citation type="submission" date="2022-07" db="EMBL/GenBank/DDBJ databases">
        <title>Genome-based characterization of novel serogroup A variants of Pasteurella multocida.</title>
        <authorList>
            <person name="Prajapati A."/>
            <person name="Yogisharadhya R."/>
            <person name="Mohanty N."/>
            <person name="Chanda M."/>
            <person name="Mendem S.K."/>
            <person name="Siddaramappa S."/>
            <person name="Shivachandra S.B."/>
        </authorList>
    </citation>
    <scope>NUCLEOTIDE SEQUENCE</scope>
    <source>
        <strain evidence="2">NIVEDIPm19</strain>
    </source>
</reference>
<evidence type="ECO:0000313" key="2">
    <source>
        <dbReference type="EMBL" id="MDA5624242.1"/>
    </source>
</evidence>
<evidence type="ECO:0000256" key="1">
    <source>
        <dbReference type="SAM" id="Coils"/>
    </source>
</evidence>
<accession>A0A9X3ZLN1</accession>
<protein>
    <submittedName>
        <fullName evidence="2">Uncharacterized protein</fullName>
    </submittedName>
</protein>
<sequence>MFNAVNAKLKMILGGVFLALLIAIVTTSTLAFHFYAKAKTEKLKTEMWQANYIALNHKIDEFSQKQTALFNEVRTLQKANEYTERELNNAIEKNQNWSNQPVPDDIKRLLNKTDKPANSLPADSNMR</sequence>
<dbReference type="RefSeq" id="WP_151248799.1">
    <property type="nucleotide sequence ID" value="NZ_JADMLJ010000042.1"/>
</dbReference>
<comment type="caution">
    <text evidence="2">The sequence shown here is derived from an EMBL/GenBank/DDBJ whole genome shotgun (WGS) entry which is preliminary data.</text>
</comment>
<dbReference type="AlphaFoldDB" id="A0A9X3ZLN1"/>
<keyword evidence="1" id="KW-0175">Coiled coil</keyword>
<feature type="coiled-coil region" evidence="1">
    <location>
        <begin position="73"/>
        <end position="100"/>
    </location>
</feature>
<proteinExistence type="predicted"/>
<name>A0A9X3ZLN1_PASMD</name>
<dbReference type="Proteomes" id="UP001145481">
    <property type="component" value="Unassembled WGS sequence"/>
</dbReference>